<dbReference type="Pfam" id="PF13968">
    <property type="entry name" value="DUF4220"/>
    <property type="match status" value="1"/>
</dbReference>
<feature type="transmembrane region" description="Helical" evidence="1">
    <location>
        <begin position="100"/>
        <end position="117"/>
    </location>
</feature>
<feature type="transmembrane region" description="Helical" evidence="1">
    <location>
        <begin position="182"/>
        <end position="206"/>
    </location>
</feature>
<organism evidence="4 5">
    <name type="scientific">Aegilops tauschii subsp. strangulata</name>
    <name type="common">Goatgrass</name>
    <dbReference type="NCBI Taxonomy" id="200361"/>
    <lineage>
        <taxon>Eukaryota</taxon>
        <taxon>Viridiplantae</taxon>
        <taxon>Streptophyta</taxon>
        <taxon>Embryophyta</taxon>
        <taxon>Tracheophyta</taxon>
        <taxon>Spermatophyta</taxon>
        <taxon>Magnoliopsida</taxon>
        <taxon>Liliopsida</taxon>
        <taxon>Poales</taxon>
        <taxon>Poaceae</taxon>
        <taxon>BOP clade</taxon>
        <taxon>Pooideae</taxon>
        <taxon>Triticodae</taxon>
        <taxon>Triticeae</taxon>
        <taxon>Triticinae</taxon>
        <taxon>Aegilops</taxon>
    </lineage>
</organism>
<reference evidence="4" key="5">
    <citation type="journal article" date="2021" name="G3 (Bethesda)">
        <title>Aegilops tauschii genome assembly Aet v5.0 features greater sequence contiguity and improved annotation.</title>
        <authorList>
            <person name="Wang L."/>
            <person name="Zhu T."/>
            <person name="Rodriguez J.C."/>
            <person name="Deal K.R."/>
            <person name="Dubcovsky J."/>
            <person name="McGuire P.E."/>
            <person name="Lux T."/>
            <person name="Spannagl M."/>
            <person name="Mayer K.F.X."/>
            <person name="Baldrich P."/>
            <person name="Meyers B.C."/>
            <person name="Huo N."/>
            <person name="Gu Y.Q."/>
            <person name="Zhou H."/>
            <person name="Devos K.M."/>
            <person name="Bennetzen J.L."/>
            <person name="Unver T."/>
            <person name="Budak H."/>
            <person name="Gulick P.J."/>
            <person name="Galiba G."/>
            <person name="Kalapos B."/>
            <person name="Nelson D.R."/>
            <person name="Li P."/>
            <person name="You F.M."/>
            <person name="Luo M.C."/>
            <person name="Dvorak J."/>
        </authorList>
    </citation>
    <scope>NUCLEOTIDE SEQUENCE [LARGE SCALE GENOMIC DNA]</scope>
    <source>
        <strain evidence="4">cv. AL8/78</strain>
    </source>
</reference>
<keyword evidence="5" id="KW-1185">Reference proteome</keyword>
<name>A0A453MP51_AEGTS</name>
<dbReference type="Proteomes" id="UP000015105">
    <property type="component" value="Chromosome 6D"/>
</dbReference>
<keyword evidence="2" id="KW-0732">Signal</keyword>
<feature type="chain" id="PRO_5019399383" description="DUF4220 domain-containing protein" evidence="2">
    <location>
        <begin position="22"/>
        <end position="829"/>
    </location>
</feature>
<evidence type="ECO:0000259" key="3">
    <source>
        <dbReference type="Pfam" id="PF13968"/>
    </source>
</evidence>
<dbReference type="STRING" id="200361.A0A453MP51"/>
<accession>A0A453MP51</accession>
<dbReference type="Gramene" id="AET6Gv20012000.6">
    <property type="protein sequence ID" value="AET6Gv20012000.6"/>
    <property type="gene ID" value="AET6Gv20012000"/>
</dbReference>
<feature type="transmembrane region" description="Helical" evidence="1">
    <location>
        <begin position="447"/>
        <end position="467"/>
    </location>
</feature>
<protein>
    <recommendedName>
        <fullName evidence="3">DUF4220 domain-containing protein</fullName>
    </recommendedName>
</protein>
<keyword evidence="1" id="KW-1133">Transmembrane helix</keyword>
<dbReference type="PANTHER" id="PTHR31325">
    <property type="entry name" value="OS01G0798800 PROTEIN-RELATED"/>
    <property type="match status" value="1"/>
</dbReference>
<evidence type="ECO:0000256" key="2">
    <source>
        <dbReference type="SAM" id="SignalP"/>
    </source>
</evidence>
<feature type="signal peptide" evidence="2">
    <location>
        <begin position="1"/>
        <end position="21"/>
    </location>
</feature>
<dbReference type="InterPro" id="IPR025315">
    <property type="entry name" value="DUF4220"/>
</dbReference>
<evidence type="ECO:0000313" key="4">
    <source>
        <dbReference type="EnsemblPlants" id="AET6Gv20012000.6"/>
    </source>
</evidence>
<reference evidence="4" key="3">
    <citation type="journal article" date="2017" name="Nature">
        <title>Genome sequence of the progenitor of the wheat D genome Aegilops tauschii.</title>
        <authorList>
            <person name="Luo M.C."/>
            <person name="Gu Y.Q."/>
            <person name="Puiu D."/>
            <person name="Wang H."/>
            <person name="Twardziok S.O."/>
            <person name="Deal K.R."/>
            <person name="Huo N."/>
            <person name="Zhu T."/>
            <person name="Wang L."/>
            <person name="Wang Y."/>
            <person name="McGuire P.E."/>
            <person name="Liu S."/>
            <person name="Long H."/>
            <person name="Ramasamy R.K."/>
            <person name="Rodriguez J.C."/>
            <person name="Van S.L."/>
            <person name="Yuan L."/>
            <person name="Wang Z."/>
            <person name="Xia Z."/>
            <person name="Xiao L."/>
            <person name="Anderson O.D."/>
            <person name="Ouyang S."/>
            <person name="Liang Y."/>
            <person name="Zimin A.V."/>
            <person name="Pertea G."/>
            <person name="Qi P."/>
            <person name="Bennetzen J.L."/>
            <person name="Dai X."/>
            <person name="Dawson M.W."/>
            <person name="Muller H.G."/>
            <person name="Kugler K."/>
            <person name="Rivarola-Duarte L."/>
            <person name="Spannagl M."/>
            <person name="Mayer K.F.X."/>
            <person name="Lu F.H."/>
            <person name="Bevan M.W."/>
            <person name="Leroy P."/>
            <person name="Li P."/>
            <person name="You F.M."/>
            <person name="Sun Q."/>
            <person name="Liu Z."/>
            <person name="Lyons E."/>
            <person name="Wicker T."/>
            <person name="Salzberg S.L."/>
            <person name="Devos K.M."/>
            <person name="Dvorak J."/>
        </authorList>
    </citation>
    <scope>NUCLEOTIDE SEQUENCE [LARGE SCALE GENOMIC DNA]</scope>
    <source>
        <strain evidence="4">cv. AL8/78</strain>
    </source>
</reference>
<dbReference type="Pfam" id="PF04578">
    <property type="entry name" value="DUF594"/>
    <property type="match status" value="1"/>
</dbReference>
<keyword evidence="1" id="KW-0472">Membrane</keyword>
<feature type="transmembrane region" description="Helical" evidence="1">
    <location>
        <begin position="479"/>
        <end position="501"/>
    </location>
</feature>
<feature type="transmembrane region" description="Helical" evidence="1">
    <location>
        <begin position="419"/>
        <end position="441"/>
    </location>
</feature>
<feature type="transmembrane region" description="Helical" evidence="1">
    <location>
        <begin position="63"/>
        <end position="88"/>
    </location>
</feature>
<reference evidence="5" key="2">
    <citation type="journal article" date="2017" name="Nat. Plants">
        <title>The Aegilops tauschii genome reveals multiple impacts of transposons.</title>
        <authorList>
            <person name="Zhao G."/>
            <person name="Zou C."/>
            <person name="Li K."/>
            <person name="Wang K."/>
            <person name="Li T."/>
            <person name="Gao L."/>
            <person name="Zhang X."/>
            <person name="Wang H."/>
            <person name="Yang Z."/>
            <person name="Liu X."/>
            <person name="Jiang W."/>
            <person name="Mao L."/>
            <person name="Kong X."/>
            <person name="Jiao Y."/>
            <person name="Jia J."/>
        </authorList>
    </citation>
    <scope>NUCLEOTIDE SEQUENCE [LARGE SCALE GENOMIC DNA]</scope>
    <source>
        <strain evidence="5">cv. AL8/78</strain>
    </source>
</reference>
<evidence type="ECO:0000256" key="1">
    <source>
        <dbReference type="SAM" id="Phobius"/>
    </source>
</evidence>
<evidence type="ECO:0000313" key="5">
    <source>
        <dbReference type="Proteomes" id="UP000015105"/>
    </source>
</evidence>
<proteinExistence type="predicted"/>
<reference evidence="5" key="1">
    <citation type="journal article" date="2014" name="Science">
        <title>Ancient hybridizations among the ancestral genomes of bread wheat.</title>
        <authorList>
            <consortium name="International Wheat Genome Sequencing Consortium,"/>
            <person name="Marcussen T."/>
            <person name="Sandve S.R."/>
            <person name="Heier L."/>
            <person name="Spannagl M."/>
            <person name="Pfeifer M."/>
            <person name="Jakobsen K.S."/>
            <person name="Wulff B.B."/>
            <person name="Steuernagel B."/>
            <person name="Mayer K.F."/>
            <person name="Olsen O.A."/>
        </authorList>
    </citation>
    <scope>NUCLEOTIDE SEQUENCE [LARGE SCALE GENOMIC DNA]</scope>
    <source>
        <strain evidence="5">cv. AL8/78</strain>
    </source>
</reference>
<feature type="domain" description="DUF4220" evidence="3">
    <location>
        <begin position="173"/>
        <end position="533"/>
    </location>
</feature>
<keyword evidence="1" id="KW-0812">Transmembrane</keyword>
<dbReference type="AlphaFoldDB" id="A0A453MP51"/>
<sequence length="829" mass="93469">PCLASWGGAMVLLSPVSRAAGAMYNSSARRDIIINNVTVCATPAATLVASFTVSADMRTTERLMVTTTVLMTLLGTALFLLGVSGRLSGRGRGHSTATRIFFRASFALFLPFMSYMFSQAKSKPPDTGNQPRAQLILLWMILVELLRKKVYAMVAPATDAFARGVGRYSFFDAVEEAARMAWIGYLIYTYVHGFGVKSFFIILWIFSVVKMCKRSMCIYLAKRSFDLAKNAALISGYMVQLVNEHRQLLRDDEQAVGADIMRVCNYAVMGERRLKREVTPHGFKIQEEEMNKILLGDGSPNGKEEAKKSELVRVCNIWDLANSDPIFRYNLSRKHKLENICLAVALFKLLRRKMEHFHMAEADTRQARDLVLRGLLALEGHEDEVANAERAFEVVELELRFLDEYYQAIIPLALSKPGLFIANFIISIVFIFLYCITVLLVTGNGHIFKVLGSLFRGLIGLSIDMVVQYKCFVHQVNFLFGMVCSSSDLIVTFLLTLTLLAVETYEFLQYVISDWFIVSVMYKYAQMPMLRRQGHPGRVAKGTLWAKHRSHAVIKVYQVTMLKLHHLHPRWVWMLVSRLLKRRLVGLPDAIVTGDTKVAIVKALKDVLTPSCGRHFSNGMATLERQCFLNLKWACDPKMSTSTMIVVWHIATALFETRDKQKHPLPPHGQAALTLSRYCAYLVAYEPGLLPDDEAWTEKVYKDIKGELNSFFQSCCNTGDRRERLVKFDQGEEDEEKSAMVKGVKLGKQLEITTSSGGDLLEDERVWGMLLEFWAELLVFVARRPSAGPEAHALALSNGGEFITHIWAMLTHAGVHVPKNHQDDQVPSC</sequence>
<dbReference type="InterPro" id="IPR007658">
    <property type="entry name" value="DUF594"/>
</dbReference>
<reference evidence="4" key="4">
    <citation type="submission" date="2019-03" db="UniProtKB">
        <authorList>
            <consortium name="EnsemblPlants"/>
        </authorList>
    </citation>
    <scope>IDENTIFICATION</scope>
</reference>
<dbReference type="EnsemblPlants" id="AET6Gv20012000.6">
    <property type="protein sequence ID" value="AET6Gv20012000.6"/>
    <property type="gene ID" value="AET6Gv20012000"/>
</dbReference>